<evidence type="ECO:0000313" key="1">
    <source>
        <dbReference type="EMBL" id="JAH86794.1"/>
    </source>
</evidence>
<protein>
    <submittedName>
        <fullName evidence="1">Uncharacterized protein</fullName>
    </submittedName>
</protein>
<name>A0A0E9W8U4_ANGAN</name>
<dbReference type="EMBL" id="GBXM01021783">
    <property type="protein sequence ID" value="JAH86794.1"/>
    <property type="molecule type" value="Transcribed_RNA"/>
</dbReference>
<reference evidence="1" key="2">
    <citation type="journal article" date="2015" name="Fish Shellfish Immunol.">
        <title>Early steps in the European eel (Anguilla anguilla)-Vibrio vulnificus interaction in the gills: Role of the RtxA13 toxin.</title>
        <authorList>
            <person name="Callol A."/>
            <person name="Pajuelo D."/>
            <person name="Ebbesson L."/>
            <person name="Teles M."/>
            <person name="MacKenzie S."/>
            <person name="Amaro C."/>
        </authorList>
    </citation>
    <scope>NUCLEOTIDE SEQUENCE</scope>
</reference>
<sequence length="32" mass="3677">MNCQQDNTLSRRTHPKCAKLLLESSSVKTCKR</sequence>
<dbReference type="AlphaFoldDB" id="A0A0E9W8U4"/>
<proteinExistence type="predicted"/>
<reference evidence="1" key="1">
    <citation type="submission" date="2014-11" db="EMBL/GenBank/DDBJ databases">
        <authorList>
            <person name="Amaro Gonzalez C."/>
        </authorList>
    </citation>
    <scope>NUCLEOTIDE SEQUENCE</scope>
</reference>
<accession>A0A0E9W8U4</accession>
<organism evidence="1">
    <name type="scientific">Anguilla anguilla</name>
    <name type="common">European freshwater eel</name>
    <name type="synonym">Muraena anguilla</name>
    <dbReference type="NCBI Taxonomy" id="7936"/>
    <lineage>
        <taxon>Eukaryota</taxon>
        <taxon>Metazoa</taxon>
        <taxon>Chordata</taxon>
        <taxon>Craniata</taxon>
        <taxon>Vertebrata</taxon>
        <taxon>Euteleostomi</taxon>
        <taxon>Actinopterygii</taxon>
        <taxon>Neopterygii</taxon>
        <taxon>Teleostei</taxon>
        <taxon>Anguilliformes</taxon>
        <taxon>Anguillidae</taxon>
        <taxon>Anguilla</taxon>
    </lineage>
</organism>